<evidence type="ECO:0000313" key="1">
    <source>
        <dbReference type="EMBL" id="DAF85504.1"/>
    </source>
</evidence>
<protein>
    <submittedName>
        <fullName evidence="1">Uncharacterized protein</fullName>
    </submittedName>
</protein>
<reference evidence="1" key="1">
    <citation type="journal article" date="2021" name="Proc. Natl. Acad. Sci. U.S.A.">
        <title>A Catalog of Tens of Thousands of Viruses from Human Metagenomes Reveals Hidden Associations with Chronic Diseases.</title>
        <authorList>
            <person name="Tisza M.J."/>
            <person name="Buck C.B."/>
        </authorList>
    </citation>
    <scope>NUCLEOTIDE SEQUENCE</scope>
    <source>
        <strain evidence="1">Ct5jB2</strain>
    </source>
</reference>
<name>A0A8S5TTJ1_9CAUD</name>
<dbReference type="EMBL" id="BK015927">
    <property type="protein sequence ID" value="DAF85504.1"/>
    <property type="molecule type" value="Genomic_DNA"/>
</dbReference>
<proteinExistence type="predicted"/>
<organism evidence="1">
    <name type="scientific">Siphoviridae sp. ct5jB2</name>
    <dbReference type="NCBI Taxonomy" id="2825337"/>
    <lineage>
        <taxon>Viruses</taxon>
        <taxon>Duplodnaviria</taxon>
        <taxon>Heunggongvirae</taxon>
        <taxon>Uroviricota</taxon>
        <taxon>Caudoviricetes</taxon>
    </lineage>
</organism>
<accession>A0A8S5TTJ1</accession>
<sequence>MSMGKKFIKVSDVETANLLTKLGFQLIDKTSGIYTFLNNTTTKFSNDIDKSKVQYSNVLCI</sequence>